<dbReference type="PROSITE" id="PS00086">
    <property type="entry name" value="CYTOCHROME_P450"/>
    <property type="match status" value="1"/>
</dbReference>
<sequence>MMIELLDWGHMLGLMESSNPWWKRQRKFFHQTYTASIIPEYQPIIRRHVHRLLGDLLSTPGHQYSHSALGAILLNIAYGFDPKSKDDPYIAEALKVTYAFQVAVLPGAFLVDHIPLLKYVPAWMPGAGFKRWAEYYRKATHNAQNRPFDFSMDGMKRNEVQPCAMTKVVESLPGSDDPKYAEVKDNLLSFLGVSYFAGVDSTNGVLSKFIMAMAMYPEIQEKAQAELDRVIGTDRLPDFGDREDLIYLKALIIETMRWHQVLPLGILHIGLYELVLTPTWVCGTTGLPQKLMEDDYYDGYFIPKGTIVIGNAWAVLHDPKIFENPMEFIPERYIKNGIFNNDLVNPLEFDFGFGRRVCPGRDLAMEILYLAIASLLSMFEISPPKDATGTPIKIQPSFIGGALAYVLVGPFALNA</sequence>
<dbReference type="GO" id="GO:0020037">
    <property type="term" value="F:heme binding"/>
    <property type="evidence" value="ECO:0007669"/>
    <property type="project" value="InterPro"/>
</dbReference>
<dbReference type="InterPro" id="IPR017972">
    <property type="entry name" value="Cyt_P450_CS"/>
</dbReference>
<dbReference type="PANTHER" id="PTHR46300:SF7">
    <property type="entry name" value="P450, PUTATIVE (EUROFUNG)-RELATED"/>
    <property type="match status" value="1"/>
</dbReference>
<evidence type="ECO:0000256" key="2">
    <source>
        <dbReference type="ARBA" id="ARBA00005179"/>
    </source>
</evidence>
<keyword evidence="4 9" id="KW-0349">Heme</keyword>
<comment type="caution">
    <text evidence="11">The sequence shown here is derived from an EMBL/GenBank/DDBJ whole genome shotgun (WGS) entry which is preliminary data.</text>
</comment>
<dbReference type="GO" id="GO:0005506">
    <property type="term" value="F:iron ion binding"/>
    <property type="evidence" value="ECO:0007669"/>
    <property type="project" value="InterPro"/>
</dbReference>
<comment type="cofactor">
    <cofactor evidence="1 9">
        <name>heme</name>
        <dbReference type="ChEBI" id="CHEBI:30413"/>
    </cofactor>
</comment>
<feature type="non-terminal residue" evidence="11">
    <location>
        <position position="1"/>
    </location>
</feature>
<evidence type="ECO:0000256" key="5">
    <source>
        <dbReference type="ARBA" id="ARBA00022723"/>
    </source>
</evidence>
<keyword evidence="5 9" id="KW-0479">Metal-binding</keyword>
<dbReference type="PRINTS" id="PR00385">
    <property type="entry name" value="P450"/>
</dbReference>
<reference evidence="11" key="1">
    <citation type="submission" date="2022-06" db="EMBL/GenBank/DDBJ databases">
        <title>Genome Sequence of Candolleomyces eurysporus.</title>
        <authorList>
            <person name="Buettner E."/>
        </authorList>
    </citation>
    <scope>NUCLEOTIDE SEQUENCE</scope>
    <source>
        <strain evidence="11">VTCC 930004</strain>
    </source>
</reference>
<dbReference type="GO" id="GO:0016705">
    <property type="term" value="F:oxidoreductase activity, acting on paired donors, with incorporation or reduction of molecular oxygen"/>
    <property type="evidence" value="ECO:0007669"/>
    <property type="project" value="InterPro"/>
</dbReference>
<dbReference type="CDD" id="cd11065">
    <property type="entry name" value="CYP64-like"/>
    <property type="match status" value="1"/>
</dbReference>
<protein>
    <recommendedName>
        <fullName evidence="13">Cytochrome P450</fullName>
    </recommendedName>
</protein>
<evidence type="ECO:0000256" key="6">
    <source>
        <dbReference type="ARBA" id="ARBA00023002"/>
    </source>
</evidence>
<evidence type="ECO:0000256" key="3">
    <source>
        <dbReference type="ARBA" id="ARBA00010617"/>
    </source>
</evidence>
<gene>
    <name evidence="11" type="ORF">H1R20_g10149</name>
</gene>
<dbReference type="AlphaFoldDB" id="A0A9W8J3V5"/>
<evidence type="ECO:0000313" key="12">
    <source>
        <dbReference type="Proteomes" id="UP001140091"/>
    </source>
</evidence>
<keyword evidence="8 10" id="KW-0503">Monooxygenase</keyword>
<evidence type="ECO:0000313" key="11">
    <source>
        <dbReference type="EMBL" id="KAJ2926944.1"/>
    </source>
</evidence>
<dbReference type="InterPro" id="IPR001128">
    <property type="entry name" value="Cyt_P450"/>
</dbReference>
<accession>A0A9W8J3V5</accession>
<dbReference type="GO" id="GO:0004497">
    <property type="term" value="F:monooxygenase activity"/>
    <property type="evidence" value="ECO:0007669"/>
    <property type="project" value="UniProtKB-KW"/>
</dbReference>
<comment type="pathway">
    <text evidence="2">Secondary metabolite biosynthesis.</text>
</comment>
<feature type="binding site" description="axial binding residue" evidence="9">
    <location>
        <position position="358"/>
    </location>
    <ligand>
        <name>heme</name>
        <dbReference type="ChEBI" id="CHEBI:30413"/>
    </ligand>
    <ligandPart>
        <name>Fe</name>
        <dbReference type="ChEBI" id="CHEBI:18248"/>
    </ligandPart>
</feature>
<name>A0A9W8J3V5_9AGAR</name>
<keyword evidence="7 9" id="KW-0408">Iron</keyword>
<dbReference type="Pfam" id="PF00067">
    <property type="entry name" value="p450"/>
    <property type="match status" value="2"/>
</dbReference>
<dbReference type="InterPro" id="IPR036396">
    <property type="entry name" value="Cyt_P450_sf"/>
</dbReference>
<evidence type="ECO:0000256" key="9">
    <source>
        <dbReference type="PIRSR" id="PIRSR602401-1"/>
    </source>
</evidence>
<evidence type="ECO:0000256" key="8">
    <source>
        <dbReference type="ARBA" id="ARBA00023033"/>
    </source>
</evidence>
<dbReference type="PRINTS" id="PR00463">
    <property type="entry name" value="EP450I"/>
</dbReference>
<organism evidence="11 12">
    <name type="scientific">Candolleomyces eurysporus</name>
    <dbReference type="NCBI Taxonomy" id="2828524"/>
    <lineage>
        <taxon>Eukaryota</taxon>
        <taxon>Fungi</taxon>
        <taxon>Dikarya</taxon>
        <taxon>Basidiomycota</taxon>
        <taxon>Agaricomycotina</taxon>
        <taxon>Agaricomycetes</taxon>
        <taxon>Agaricomycetidae</taxon>
        <taxon>Agaricales</taxon>
        <taxon>Agaricineae</taxon>
        <taxon>Psathyrellaceae</taxon>
        <taxon>Candolleomyces</taxon>
    </lineage>
</organism>
<evidence type="ECO:0000256" key="1">
    <source>
        <dbReference type="ARBA" id="ARBA00001971"/>
    </source>
</evidence>
<dbReference type="OrthoDB" id="2789670at2759"/>
<proteinExistence type="inferred from homology"/>
<dbReference type="Proteomes" id="UP001140091">
    <property type="component" value="Unassembled WGS sequence"/>
</dbReference>
<keyword evidence="6 10" id="KW-0560">Oxidoreductase</keyword>
<dbReference type="EMBL" id="JANBPK010001041">
    <property type="protein sequence ID" value="KAJ2926944.1"/>
    <property type="molecule type" value="Genomic_DNA"/>
</dbReference>
<evidence type="ECO:0008006" key="13">
    <source>
        <dbReference type="Google" id="ProtNLM"/>
    </source>
</evidence>
<dbReference type="InterPro" id="IPR050364">
    <property type="entry name" value="Cytochrome_P450_fung"/>
</dbReference>
<dbReference type="Gene3D" id="1.10.630.10">
    <property type="entry name" value="Cytochrome P450"/>
    <property type="match status" value="1"/>
</dbReference>
<evidence type="ECO:0000256" key="10">
    <source>
        <dbReference type="RuleBase" id="RU000461"/>
    </source>
</evidence>
<dbReference type="PANTHER" id="PTHR46300">
    <property type="entry name" value="P450, PUTATIVE (EUROFUNG)-RELATED-RELATED"/>
    <property type="match status" value="1"/>
</dbReference>
<keyword evidence="12" id="KW-1185">Reference proteome</keyword>
<comment type="similarity">
    <text evidence="3 10">Belongs to the cytochrome P450 family.</text>
</comment>
<evidence type="ECO:0000256" key="7">
    <source>
        <dbReference type="ARBA" id="ARBA00023004"/>
    </source>
</evidence>
<dbReference type="SUPFAM" id="SSF48264">
    <property type="entry name" value="Cytochrome P450"/>
    <property type="match status" value="1"/>
</dbReference>
<evidence type="ECO:0000256" key="4">
    <source>
        <dbReference type="ARBA" id="ARBA00022617"/>
    </source>
</evidence>
<dbReference type="InterPro" id="IPR002401">
    <property type="entry name" value="Cyt_P450_E_grp-I"/>
</dbReference>